<protein>
    <submittedName>
        <fullName evidence="2">Uncharacterized protein</fullName>
    </submittedName>
</protein>
<name>A0AA36EAZ9_LACSI</name>
<proteinExistence type="predicted"/>
<organism evidence="2 3">
    <name type="scientific">Lactuca saligna</name>
    <name type="common">Willowleaf lettuce</name>
    <dbReference type="NCBI Taxonomy" id="75948"/>
    <lineage>
        <taxon>Eukaryota</taxon>
        <taxon>Viridiplantae</taxon>
        <taxon>Streptophyta</taxon>
        <taxon>Embryophyta</taxon>
        <taxon>Tracheophyta</taxon>
        <taxon>Spermatophyta</taxon>
        <taxon>Magnoliopsida</taxon>
        <taxon>eudicotyledons</taxon>
        <taxon>Gunneridae</taxon>
        <taxon>Pentapetalae</taxon>
        <taxon>asterids</taxon>
        <taxon>campanulids</taxon>
        <taxon>Asterales</taxon>
        <taxon>Asteraceae</taxon>
        <taxon>Cichorioideae</taxon>
        <taxon>Cichorieae</taxon>
        <taxon>Lactucinae</taxon>
        <taxon>Lactuca</taxon>
    </lineage>
</organism>
<reference evidence="2" key="1">
    <citation type="submission" date="2023-04" db="EMBL/GenBank/DDBJ databases">
        <authorList>
            <person name="Vijverberg K."/>
            <person name="Xiong W."/>
            <person name="Schranz E."/>
        </authorList>
    </citation>
    <scope>NUCLEOTIDE SEQUENCE</scope>
</reference>
<feature type="region of interest" description="Disordered" evidence="1">
    <location>
        <begin position="1"/>
        <end position="125"/>
    </location>
</feature>
<dbReference type="AlphaFoldDB" id="A0AA36EAZ9"/>
<accession>A0AA36EAZ9</accession>
<keyword evidence="3" id="KW-1185">Reference proteome</keyword>
<feature type="compositionally biased region" description="Basic and acidic residues" evidence="1">
    <location>
        <begin position="17"/>
        <end position="37"/>
    </location>
</feature>
<gene>
    <name evidence="2" type="ORF">LSALG_LOCUS28107</name>
</gene>
<feature type="compositionally biased region" description="Basic and acidic residues" evidence="1">
    <location>
        <begin position="50"/>
        <end position="73"/>
    </location>
</feature>
<dbReference type="EMBL" id="OX465082">
    <property type="protein sequence ID" value="CAI9288837.1"/>
    <property type="molecule type" value="Genomic_DNA"/>
</dbReference>
<evidence type="ECO:0000256" key="1">
    <source>
        <dbReference type="SAM" id="MobiDB-lite"/>
    </source>
</evidence>
<feature type="compositionally biased region" description="Basic and acidic residues" evidence="1">
    <location>
        <begin position="107"/>
        <end position="119"/>
    </location>
</feature>
<evidence type="ECO:0000313" key="3">
    <source>
        <dbReference type="Proteomes" id="UP001177003"/>
    </source>
</evidence>
<sequence>MNTVGSSKTKKQRKKTSKSEHGKNNVECGKTDKKDTIQIDSTSVRGLKRKGSDRNTPVKDKKKSSDASGESKKPRGLNEIFMERISGSKKNNEKANIGVDMEDKEDVVERKRVVQDAHSKKSPKR</sequence>
<evidence type="ECO:0000313" key="2">
    <source>
        <dbReference type="EMBL" id="CAI9288837.1"/>
    </source>
</evidence>
<dbReference type="Proteomes" id="UP001177003">
    <property type="component" value="Chromosome 6"/>
</dbReference>